<evidence type="ECO:0000256" key="5">
    <source>
        <dbReference type="ARBA" id="ARBA00022801"/>
    </source>
</evidence>
<evidence type="ECO:0000256" key="8">
    <source>
        <dbReference type="RuleBase" id="RU364068"/>
    </source>
</evidence>
<dbReference type="InterPro" id="IPR020550">
    <property type="entry name" value="Inositol_monophosphatase_CS"/>
</dbReference>
<dbReference type="PROSITE" id="PS00629">
    <property type="entry name" value="IMP_1"/>
    <property type="match status" value="1"/>
</dbReference>
<dbReference type="PANTHER" id="PTHR20854:SF4">
    <property type="entry name" value="INOSITOL-1-MONOPHOSPHATASE-RELATED"/>
    <property type="match status" value="1"/>
</dbReference>
<feature type="binding site" evidence="7">
    <location>
        <position position="69"/>
    </location>
    <ligand>
        <name>Mg(2+)</name>
        <dbReference type="ChEBI" id="CHEBI:18420"/>
        <label>1</label>
        <note>catalytic</note>
    </ligand>
</feature>
<feature type="binding site" evidence="7">
    <location>
        <position position="88"/>
    </location>
    <ligand>
        <name>Mg(2+)</name>
        <dbReference type="ChEBI" id="CHEBI:18420"/>
        <label>1</label>
        <note>catalytic</note>
    </ligand>
</feature>
<dbReference type="InterPro" id="IPR000760">
    <property type="entry name" value="Inositol_monophosphatase-like"/>
</dbReference>
<comment type="similarity">
    <text evidence="3 8">Belongs to the inositol monophosphatase superfamily.</text>
</comment>
<dbReference type="GO" id="GO:0006020">
    <property type="term" value="P:inositol metabolic process"/>
    <property type="evidence" value="ECO:0007669"/>
    <property type="project" value="TreeGrafter"/>
</dbReference>
<keyword evidence="4 7" id="KW-0479">Metal-binding</keyword>
<proteinExistence type="inferred from homology"/>
<dbReference type="CDD" id="cd01639">
    <property type="entry name" value="IMPase"/>
    <property type="match status" value="1"/>
</dbReference>
<evidence type="ECO:0000256" key="7">
    <source>
        <dbReference type="PIRSR" id="PIRSR600760-2"/>
    </source>
</evidence>
<keyword evidence="5 8" id="KW-0378">Hydrolase</keyword>
<evidence type="ECO:0000313" key="10">
    <source>
        <dbReference type="Proteomes" id="UP001156666"/>
    </source>
</evidence>
<comment type="caution">
    <text evidence="9">The sequence shown here is derived from an EMBL/GenBank/DDBJ whole genome shotgun (WGS) entry which is preliminary data.</text>
</comment>
<keyword evidence="6 7" id="KW-0460">Magnesium</keyword>
<dbReference type="EC" id="3.1.3.25" evidence="8"/>
<dbReference type="Proteomes" id="UP001156666">
    <property type="component" value="Unassembled WGS sequence"/>
</dbReference>
<dbReference type="Pfam" id="PF00459">
    <property type="entry name" value="Inositol_P"/>
    <property type="match status" value="1"/>
</dbReference>
<accession>A0AA37SL90</accession>
<reference evidence="9" key="2">
    <citation type="submission" date="2023-01" db="EMBL/GenBank/DDBJ databases">
        <title>Draft genome sequence of Portibacter lacus strain NBRC 108769.</title>
        <authorList>
            <person name="Sun Q."/>
            <person name="Mori K."/>
        </authorList>
    </citation>
    <scope>NUCLEOTIDE SEQUENCE</scope>
    <source>
        <strain evidence="9">NBRC 108769</strain>
    </source>
</reference>
<protein>
    <recommendedName>
        <fullName evidence="8">Inositol-1-monophosphatase</fullName>
        <ecNumber evidence="8">3.1.3.25</ecNumber>
    </recommendedName>
</protein>
<feature type="binding site" evidence="7">
    <location>
        <position position="85"/>
    </location>
    <ligand>
        <name>Mg(2+)</name>
        <dbReference type="ChEBI" id="CHEBI:18420"/>
        <label>1</label>
        <note>catalytic</note>
    </ligand>
</feature>
<sequence>MNTRELIEKAEALVRNTGLFIKEELGKVTASDIEAKALNSLVSYVDKEAEKMLVSGLLELTPDCGFITEEDTPDDDSKEMVWIIDPLDGTTNFLRQIPHFSVSVAFRVNDIIQLGFVYNIMLDEMFSAGNGHGAFLNGRKISVSTIELFNETIIATGFPYENRDTLPFVEILQSIMIQGRGIRRFGSAALDLAFVAAGRIDAYYECCINRWDVAAGIIIVKEAGGKISDFSGGDNYDDGKEIVATNALIHDQLLAIIQKHNV</sequence>
<dbReference type="FunFam" id="3.40.190.80:FF:000020">
    <property type="entry name" value="Fructose-1,6-bisphosphatase/inositol-1-monophosphatase"/>
    <property type="match status" value="1"/>
</dbReference>
<dbReference type="SUPFAM" id="SSF56655">
    <property type="entry name" value="Carbohydrate phosphatase"/>
    <property type="match status" value="1"/>
</dbReference>
<dbReference type="GO" id="GO:0046872">
    <property type="term" value="F:metal ion binding"/>
    <property type="evidence" value="ECO:0007669"/>
    <property type="project" value="UniProtKB-KW"/>
</dbReference>
<feature type="binding site" evidence="7">
    <location>
        <position position="212"/>
    </location>
    <ligand>
        <name>Mg(2+)</name>
        <dbReference type="ChEBI" id="CHEBI:18420"/>
        <label>1</label>
        <note>catalytic</note>
    </ligand>
</feature>
<dbReference type="Gene3D" id="3.30.540.10">
    <property type="entry name" value="Fructose-1,6-Bisphosphatase, subunit A, domain 1"/>
    <property type="match status" value="1"/>
</dbReference>
<dbReference type="PROSITE" id="PS00630">
    <property type="entry name" value="IMP_2"/>
    <property type="match status" value="1"/>
</dbReference>
<evidence type="ECO:0000256" key="3">
    <source>
        <dbReference type="ARBA" id="ARBA00009759"/>
    </source>
</evidence>
<reference evidence="9" key="1">
    <citation type="journal article" date="2014" name="Int. J. Syst. Evol. Microbiol.">
        <title>Complete genome sequence of Corynebacterium casei LMG S-19264T (=DSM 44701T), isolated from a smear-ripened cheese.</title>
        <authorList>
            <consortium name="US DOE Joint Genome Institute (JGI-PGF)"/>
            <person name="Walter F."/>
            <person name="Albersmeier A."/>
            <person name="Kalinowski J."/>
            <person name="Ruckert C."/>
        </authorList>
    </citation>
    <scope>NUCLEOTIDE SEQUENCE</scope>
    <source>
        <strain evidence="9">NBRC 108769</strain>
    </source>
</reference>
<evidence type="ECO:0000256" key="2">
    <source>
        <dbReference type="ARBA" id="ARBA00001946"/>
    </source>
</evidence>
<dbReference type="AlphaFoldDB" id="A0AA37SL90"/>
<dbReference type="RefSeq" id="WP_235295284.1">
    <property type="nucleotide sequence ID" value="NZ_BSOH01000006.1"/>
</dbReference>
<evidence type="ECO:0000256" key="4">
    <source>
        <dbReference type="ARBA" id="ARBA00022723"/>
    </source>
</evidence>
<dbReference type="InterPro" id="IPR033942">
    <property type="entry name" value="IMPase"/>
</dbReference>
<evidence type="ECO:0000313" key="9">
    <source>
        <dbReference type="EMBL" id="GLR16553.1"/>
    </source>
</evidence>
<dbReference type="GO" id="GO:0007165">
    <property type="term" value="P:signal transduction"/>
    <property type="evidence" value="ECO:0007669"/>
    <property type="project" value="TreeGrafter"/>
</dbReference>
<dbReference type="GO" id="GO:0008934">
    <property type="term" value="F:inositol monophosphate 1-phosphatase activity"/>
    <property type="evidence" value="ECO:0007669"/>
    <property type="project" value="InterPro"/>
</dbReference>
<dbReference type="EMBL" id="BSOH01000006">
    <property type="protein sequence ID" value="GLR16553.1"/>
    <property type="molecule type" value="Genomic_DNA"/>
</dbReference>
<dbReference type="PRINTS" id="PR00377">
    <property type="entry name" value="IMPHPHTASES"/>
</dbReference>
<evidence type="ECO:0000256" key="1">
    <source>
        <dbReference type="ARBA" id="ARBA00001033"/>
    </source>
</evidence>
<keyword evidence="10" id="KW-1185">Reference proteome</keyword>
<name>A0AA37SL90_9BACT</name>
<gene>
    <name evidence="9" type="primary">suhB</name>
    <name evidence="9" type="ORF">GCM10007940_11680</name>
</gene>
<comment type="catalytic activity">
    <reaction evidence="1 8">
        <text>a myo-inositol phosphate + H2O = myo-inositol + phosphate</text>
        <dbReference type="Rhea" id="RHEA:24056"/>
        <dbReference type="ChEBI" id="CHEBI:15377"/>
        <dbReference type="ChEBI" id="CHEBI:17268"/>
        <dbReference type="ChEBI" id="CHEBI:43474"/>
        <dbReference type="ChEBI" id="CHEBI:84139"/>
        <dbReference type="EC" id="3.1.3.25"/>
    </reaction>
</comment>
<evidence type="ECO:0000256" key="6">
    <source>
        <dbReference type="ARBA" id="ARBA00022842"/>
    </source>
</evidence>
<dbReference type="PANTHER" id="PTHR20854">
    <property type="entry name" value="INOSITOL MONOPHOSPHATASE"/>
    <property type="match status" value="1"/>
</dbReference>
<dbReference type="InterPro" id="IPR020583">
    <property type="entry name" value="Inositol_monoP_metal-BS"/>
</dbReference>
<comment type="cofactor">
    <cofactor evidence="2 7 8">
        <name>Mg(2+)</name>
        <dbReference type="ChEBI" id="CHEBI:18420"/>
    </cofactor>
</comment>
<organism evidence="9 10">
    <name type="scientific">Portibacter lacus</name>
    <dbReference type="NCBI Taxonomy" id="1099794"/>
    <lineage>
        <taxon>Bacteria</taxon>
        <taxon>Pseudomonadati</taxon>
        <taxon>Bacteroidota</taxon>
        <taxon>Saprospiria</taxon>
        <taxon>Saprospirales</taxon>
        <taxon>Haliscomenobacteraceae</taxon>
        <taxon>Portibacter</taxon>
    </lineage>
</organism>
<dbReference type="Gene3D" id="3.40.190.80">
    <property type="match status" value="1"/>
</dbReference>
<dbReference type="GO" id="GO:0046854">
    <property type="term" value="P:phosphatidylinositol phosphate biosynthetic process"/>
    <property type="evidence" value="ECO:0007669"/>
    <property type="project" value="InterPro"/>
</dbReference>
<dbReference type="FunFam" id="3.30.540.10:FF:000003">
    <property type="entry name" value="Inositol-1-monophosphatase"/>
    <property type="match status" value="1"/>
</dbReference>
<feature type="binding site" evidence="7">
    <location>
        <position position="87"/>
    </location>
    <ligand>
        <name>Mg(2+)</name>
        <dbReference type="ChEBI" id="CHEBI:18420"/>
        <label>1</label>
        <note>catalytic</note>
    </ligand>
</feature>